<dbReference type="GO" id="GO:0003677">
    <property type="term" value="F:DNA binding"/>
    <property type="evidence" value="ECO:0007669"/>
    <property type="project" value="UniProtKB-KW"/>
</dbReference>
<dbReference type="InterPro" id="IPR005471">
    <property type="entry name" value="Tscrpt_reg_IclR_N"/>
</dbReference>
<dbReference type="PANTHER" id="PTHR30136">
    <property type="entry name" value="HELIX-TURN-HELIX TRANSCRIPTIONAL REGULATOR, ICLR FAMILY"/>
    <property type="match status" value="1"/>
</dbReference>
<dbReference type="Gene3D" id="3.30.450.40">
    <property type="match status" value="1"/>
</dbReference>
<dbReference type="Pfam" id="PF01614">
    <property type="entry name" value="IclR_C"/>
    <property type="match status" value="1"/>
</dbReference>
<dbReference type="Gene3D" id="1.10.10.10">
    <property type="entry name" value="Winged helix-like DNA-binding domain superfamily/Winged helix DNA-binding domain"/>
    <property type="match status" value="1"/>
</dbReference>
<feature type="domain" description="IclR-ED" evidence="5">
    <location>
        <begin position="74"/>
        <end position="255"/>
    </location>
</feature>
<dbReference type="SUPFAM" id="SSF46785">
    <property type="entry name" value="Winged helix' DNA-binding domain"/>
    <property type="match status" value="1"/>
</dbReference>
<dbReference type="OrthoDB" id="8357778at2"/>
<organism evidence="6 7">
    <name type="scientific">Primorskyibacter sedentarius</name>
    <dbReference type="NCBI Taxonomy" id="745311"/>
    <lineage>
        <taxon>Bacteria</taxon>
        <taxon>Pseudomonadati</taxon>
        <taxon>Pseudomonadota</taxon>
        <taxon>Alphaproteobacteria</taxon>
        <taxon>Rhodobacterales</taxon>
        <taxon>Roseobacteraceae</taxon>
        <taxon>Primorskyibacter</taxon>
    </lineage>
</organism>
<feature type="domain" description="HTH iclR-type" evidence="4">
    <location>
        <begin position="12"/>
        <end position="80"/>
    </location>
</feature>
<evidence type="ECO:0000259" key="4">
    <source>
        <dbReference type="PROSITE" id="PS51077"/>
    </source>
</evidence>
<keyword evidence="3" id="KW-0804">Transcription</keyword>
<evidence type="ECO:0000313" key="6">
    <source>
        <dbReference type="EMBL" id="TCS57608.1"/>
    </source>
</evidence>
<dbReference type="PANTHER" id="PTHR30136:SF24">
    <property type="entry name" value="HTH-TYPE TRANSCRIPTIONAL REPRESSOR ALLR"/>
    <property type="match status" value="1"/>
</dbReference>
<dbReference type="AlphaFoldDB" id="A0A4R3J0G9"/>
<accession>A0A4R3J0G9</accession>
<dbReference type="GO" id="GO:0003700">
    <property type="term" value="F:DNA-binding transcription factor activity"/>
    <property type="evidence" value="ECO:0007669"/>
    <property type="project" value="TreeGrafter"/>
</dbReference>
<dbReference type="Proteomes" id="UP000295696">
    <property type="component" value="Unassembled WGS sequence"/>
</dbReference>
<dbReference type="InterPro" id="IPR029016">
    <property type="entry name" value="GAF-like_dom_sf"/>
</dbReference>
<dbReference type="InterPro" id="IPR036390">
    <property type="entry name" value="WH_DNA-bd_sf"/>
</dbReference>
<sequence>MTTDTPKAPRVDSTLSKGLAILENLAGSANGKGVTELSNELGLTKSNTFRLLQTLTTLGYVKHRDDKSYAATLKTWQIGRASVESLNLREIAAEELAHLSEETGETVYLAVRENLSVIYIDKIDSQKPIRSWNAVGGTAPLHCVGTGKALLAAEYDKLREQIAGSLTQHTDRTITDLAGLDADVAETRRRGFAYDTGEFRERILSFGAAILLPGGEPVGAIGISLPDVNLIDNGEEKLGGLVFHSAQSISRKLGNT</sequence>
<evidence type="ECO:0000259" key="5">
    <source>
        <dbReference type="PROSITE" id="PS51078"/>
    </source>
</evidence>
<dbReference type="InterPro" id="IPR036388">
    <property type="entry name" value="WH-like_DNA-bd_sf"/>
</dbReference>
<dbReference type="PROSITE" id="PS51077">
    <property type="entry name" value="HTH_ICLR"/>
    <property type="match status" value="1"/>
</dbReference>
<evidence type="ECO:0000256" key="3">
    <source>
        <dbReference type="ARBA" id="ARBA00023163"/>
    </source>
</evidence>
<dbReference type="SUPFAM" id="SSF55781">
    <property type="entry name" value="GAF domain-like"/>
    <property type="match status" value="1"/>
</dbReference>
<comment type="caution">
    <text evidence="6">The sequence shown here is derived from an EMBL/GenBank/DDBJ whole genome shotgun (WGS) entry which is preliminary data.</text>
</comment>
<dbReference type="InterPro" id="IPR014757">
    <property type="entry name" value="Tscrpt_reg_IclR_C"/>
</dbReference>
<dbReference type="EMBL" id="SLZU01000026">
    <property type="protein sequence ID" value="TCS57608.1"/>
    <property type="molecule type" value="Genomic_DNA"/>
</dbReference>
<keyword evidence="1" id="KW-0805">Transcription regulation</keyword>
<proteinExistence type="predicted"/>
<dbReference type="GO" id="GO:0045892">
    <property type="term" value="P:negative regulation of DNA-templated transcription"/>
    <property type="evidence" value="ECO:0007669"/>
    <property type="project" value="TreeGrafter"/>
</dbReference>
<keyword evidence="7" id="KW-1185">Reference proteome</keyword>
<evidence type="ECO:0000256" key="1">
    <source>
        <dbReference type="ARBA" id="ARBA00023015"/>
    </source>
</evidence>
<name>A0A4R3J0G9_9RHOB</name>
<dbReference type="InterPro" id="IPR050707">
    <property type="entry name" value="HTH_MetabolicPath_Reg"/>
</dbReference>
<dbReference type="PROSITE" id="PS51078">
    <property type="entry name" value="ICLR_ED"/>
    <property type="match status" value="1"/>
</dbReference>
<reference evidence="6 7" key="1">
    <citation type="submission" date="2019-03" db="EMBL/GenBank/DDBJ databases">
        <title>Genomic Encyclopedia of Type Strains, Phase IV (KMG-IV): sequencing the most valuable type-strain genomes for metagenomic binning, comparative biology and taxonomic classification.</title>
        <authorList>
            <person name="Goeker M."/>
        </authorList>
    </citation>
    <scope>NUCLEOTIDE SEQUENCE [LARGE SCALE GENOMIC DNA]</scope>
    <source>
        <strain evidence="6 7">DSM 104836</strain>
    </source>
</reference>
<evidence type="ECO:0000313" key="7">
    <source>
        <dbReference type="Proteomes" id="UP000295696"/>
    </source>
</evidence>
<dbReference type="Pfam" id="PF09339">
    <property type="entry name" value="HTH_IclR"/>
    <property type="match status" value="1"/>
</dbReference>
<gene>
    <name evidence="6" type="ORF">EDD52_12616</name>
</gene>
<dbReference type="SMART" id="SM00346">
    <property type="entry name" value="HTH_ICLR"/>
    <property type="match status" value="1"/>
</dbReference>
<dbReference type="RefSeq" id="WP_132248526.1">
    <property type="nucleotide sequence ID" value="NZ_SLZU01000026.1"/>
</dbReference>
<keyword evidence="2" id="KW-0238">DNA-binding</keyword>
<protein>
    <submittedName>
        <fullName evidence="6">IclR family transcriptional regulator</fullName>
    </submittedName>
</protein>
<evidence type="ECO:0000256" key="2">
    <source>
        <dbReference type="ARBA" id="ARBA00023125"/>
    </source>
</evidence>